<dbReference type="SUPFAM" id="SSF101912">
    <property type="entry name" value="Sema domain"/>
    <property type="match status" value="1"/>
</dbReference>
<dbReference type="Pfam" id="PF01403">
    <property type="entry name" value="Sema"/>
    <property type="match status" value="1"/>
</dbReference>
<feature type="signal peptide" evidence="5">
    <location>
        <begin position="1"/>
        <end position="18"/>
    </location>
</feature>
<dbReference type="InterPro" id="IPR007110">
    <property type="entry name" value="Ig-like_dom"/>
</dbReference>
<dbReference type="InterPro" id="IPR002165">
    <property type="entry name" value="Plexin_repeat"/>
</dbReference>
<dbReference type="InterPro" id="IPR036352">
    <property type="entry name" value="Semap_dom_sf"/>
</dbReference>
<proteinExistence type="evidence at transcript level"/>
<keyword evidence="5" id="KW-0732">Signal</keyword>
<feature type="chain" id="PRO_5003275782" evidence="5">
    <location>
        <begin position="19"/>
        <end position="710"/>
    </location>
</feature>
<dbReference type="GO" id="GO:0016020">
    <property type="term" value="C:membrane"/>
    <property type="evidence" value="ECO:0007669"/>
    <property type="project" value="UniProtKB-SubCell"/>
</dbReference>
<evidence type="ECO:0000259" key="6">
    <source>
        <dbReference type="PROSITE" id="PS50835"/>
    </source>
</evidence>
<keyword evidence="2" id="KW-0472">Membrane</keyword>
<dbReference type="PROSITE" id="PS50835">
    <property type="entry name" value="IG_LIKE"/>
    <property type="match status" value="1"/>
</dbReference>
<dbReference type="GO" id="GO:0030215">
    <property type="term" value="F:semaphorin receptor binding"/>
    <property type="evidence" value="ECO:0007669"/>
    <property type="project" value="InterPro"/>
</dbReference>
<accession>F2DI67</accession>
<dbReference type="AlphaFoldDB" id="F2DI67"/>
<evidence type="ECO:0000256" key="4">
    <source>
        <dbReference type="ARBA" id="ARBA00023180"/>
    </source>
</evidence>
<dbReference type="SMART" id="SM00630">
    <property type="entry name" value="Sema"/>
    <property type="match status" value="1"/>
</dbReference>
<name>F2DI67_HORVV</name>
<dbReference type="InterPro" id="IPR015943">
    <property type="entry name" value="WD40/YVTN_repeat-like_dom_sf"/>
</dbReference>
<reference evidence="8" key="1">
    <citation type="journal article" date="2011" name="Plant Physiol.">
        <title>Comprehensive sequence analysis of 24,783 barley full-length cDNAs derived from 12 clone libraries.</title>
        <authorList>
            <person name="Matsumoto T."/>
            <person name="Tanaka T."/>
            <person name="Sakai H."/>
            <person name="Amano N."/>
            <person name="Kanamori H."/>
            <person name="Kurita K."/>
            <person name="Kikuta A."/>
            <person name="Kamiya K."/>
            <person name="Yamamoto M."/>
            <person name="Ikawa H."/>
            <person name="Fujii N."/>
            <person name="Hori K."/>
            <person name="Itoh T."/>
            <person name="Sato K."/>
        </authorList>
    </citation>
    <scope>NUCLEOTIDE SEQUENCE</scope>
    <source>
        <tissue evidence="8">Shoot and root</tissue>
    </source>
</reference>
<dbReference type="InterPro" id="IPR027231">
    <property type="entry name" value="Semaphorin"/>
</dbReference>
<feature type="domain" description="Sema" evidence="7">
    <location>
        <begin position="1"/>
        <end position="490"/>
    </location>
</feature>
<evidence type="ECO:0000259" key="7">
    <source>
        <dbReference type="PROSITE" id="PS51004"/>
    </source>
</evidence>
<keyword evidence="3" id="KW-1015">Disulfide bond</keyword>
<dbReference type="InterPro" id="IPR001627">
    <property type="entry name" value="Semap_dom"/>
</dbReference>
<dbReference type="SUPFAM" id="SSF103575">
    <property type="entry name" value="Plexin repeat"/>
    <property type="match status" value="1"/>
</dbReference>
<dbReference type="Gene3D" id="2.130.10.10">
    <property type="entry name" value="YVTN repeat-like/Quinoprotein amine dehydrogenase"/>
    <property type="match status" value="1"/>
</dbReference>
<feature type="domain" description="Ig-like" evidence="6">
    <location>
        <begin position="544"/>
        <end position="643"/>
    </location>
</feature>
<evidence type="ECO:0000256" key="2">
    <source>
        <dbReference type="ARBA" id="ARBA00023136"/>
    </source>
</evidence>
<keyword evidence="4" id="KW-0325">Glycoprotein</keyword>
<evidence type="ECO:0000256" key="5">
    <source>
        <dbReference type="SAM" id="SignalP"/>
    </source>
</evidence>
<organism evidence="8">
    <name type="scientific">Hordeum vulgare subsp. vulgare</name>
    <name type="common">Domesticated barley</name>
    <dbReference type="NCBI Taxonomy" id="112509"/>
    <lineage>
        <taxon>Eukaryota</taxon>
        <taxon>Viridiplantae</taxon>
        <taxon>Streptophyta</taxon>
        <taxon>Embryophyta</taxon>
        <taxon>Tracheophyta</taxon>
        <taxon>Spermatophyta</taxon>
        <taxon>Magnoliopsida</taxon>
        <taxon>Liliopsida</taxon>
        <taxon>Poales</taxon>
        <taxon>Poaceae</taxon>
        <taxon>BOP clade</taxon>
        <taxon>Pooideae</taxon>
        <taxon>Triticodae</taxon>
        <taxon>Triticeae</taxon>
        <taxon>Hordeinae</taxon>
        <taxon>Hordeum</taxon>
    </lineage>
</organism>
<dbReference type="EMBL" id="AK363585">
    <property type="protein sequence ID" value="BAJ94788.1"/>
    <property type="molecule type" value="mRNA"/>
</dbReference>
<comment type="subcellular location">
    <subcellularLocation>
        <location evidence="1">Membrane</location>
    </subcellularLocation>
</comment>
<dbReference type="PROSITE" id="PS51004">
    <property type="entry name" value="SEMA"/>
    <property type="match status" value="1"/>
</dbReference>
<dbReference type="PANTHER" id="PTHR11036:SF127">
    <property type="entry name" value="SEMAPHORIN-1A"/>
    <property type="match status" value="1"/>
</dbReference>
<protein>
    <submittedName>
        <fullName evidence="8">Predicted protein</fullName>
    </submittedName>
</protein>
<dbReference type="Gene3D" id="3.30.1680.10">
    <property type="entry name" value="ligand-binding face of the semaphorins, domain 2"/>
    <property type="match status" value="1"/>
</dbReference>
<dbReference type="PANTHER" id="PTHR11036">
    <property type="entry name" value="SEMAPHORIN"/>
    <property type="match status" value="1"/>
</dbReference>
<evidence type="ECO:0000256" key="3">
    <source>
        <dbReference type="ARBA" id="ARBA00023157"/>
    </source>
</evidence>
<sequence length="710" mass="81166">MSKLFAILFICFIGLVQSVPTFIPKGIRRFSNGSNFTSMLLIEKSLYIGARDNLFKLDALDIENSQSPSFVSISLPSNTEQKEQCISTYYDEKLCNNFIKSIVHRPIEKDIYICGTYSFQPRLFQFTYDLTMVKEEDGYGFCSLNPADSSTLIWIDRGNPLNIPSLYSASLLDASTKTQPVEPVIYRPELRRGEKSIQYMRTPKFDSDWLYQPMFIKSFDVDDTVLFFLKEKSLEQVAEAQDQFYARVIRVCKSDMGAVNLGNQWSSLRKTRLTCVYNNTYLNDLEDIIRVNEETFVGLFNVKLPDRNTVSFMCEFKKQDLLSNLNAPATNFKEITPGTQYWSRVSADKVPKNIPNQCNYNSQQLKDEVLNFIKTHCLIGDFVEGNFIHFVNKHVISIEVDRISANLRPESAQLYSSSSTLNTKDVNDNVEINVFYLGTVDGKVIKVSNLDPKQIISEWKISDDPIKSLKIRPGQTLYAMTDSSIYQVEVAGEQCSSYYVCGLCMRDPYCGWNLRTNRCEDATVAASSNRATDSLAANLVPLNPSLCARLERQENVKTVQLESGSFVLLECLLGADIRRNDFLYQHVEWRRGQRPIDFEHFSSMNIFLTANKDLIIASGNSSLNGIYNCYYDKSELISSYSVTFKQGEVTKQASKQGSSPNQKCITAESYIKQYNNWCDEYNRYHRALNEWEEMKDKTCSTSSAFFADRN</sequence>
<dbReference type="Pfam" id="PF01437">
    <property type="entry name" value="PSI"/>
    <property type="match status" value="1"/>
</dbReference>
<evidence type="ECO:0000256" key="1">
    <source>
        <dbReference type="ARBA" id="ARBA00004370"/>
    </source>
</evidence>
<evidence type="ECO:0000313" key="8">
    <source>
        <dbReference type="EMBL" id="BAJ94788.1"/>
    </source>
</evidence>